<evidence type="ECO:0000256" key="2">
    <source>
        <dbReference type="ARBA" id="ARBA00022741"/>
    </source>
</evidence>
<dbReference type="InterPro" id="IPR008271">
    <property type="entry name" value="Ser/Thr_kinase_AS"/>
</dbReference>
<name>A0A4S8JX32_MUSBA</name>
<dbReference type="SMART" id="SM00220">
    <property type="entry name" value="S_TKc"/>
    <property type="match status" value="1"/>
</dbReference>
<dbReference type="Pfam" id="PF00069">
    <property type="entry name" value="Pkinase"/>
    <property type="match status" value="1"/>
</dbReference>
<proteinExistence type="inferred from homology"/>
<dbReference type="GO" id="GO:0004674">
    <property type="term" value="F:protein serine/threonine kinase activity"/>
    <property type="evidence" value="ECO:0007669"/>
    <property type="project" value="UniProtKB-KW"/>
</dbReference>
<feature type="binding site" evidence="5">
    <location>
        <position position="100"/>
    </location>
    <ligand>
        <name>ATP</name>
        <dbReference type="ChEBI" id="CHEBI:30616"/>
    </ligand>
</feature>
<protein>
    <recommendedName>
        <fullName evidence="8">Protein kinase domain-containing protein</fullName>
    </recommendedName>
</protein>
<dbReference type="AlphaFoldDB" id="A0A4S8JX32"/>
<evidence type="ECO:0000256" key="1">
    <source>
        <dbReference type="ARBA" id="ARBA00022679"/>
    </source>
</evidence>
<keyword evidence="7" id="KW-1133">Transmembrane helix</keyword>
<dbReference type="EMBL" id="PYDT01000003">
    <property type="protein sequence ID" value="THU66843.1"/>
    <property type="molecule type" value="Genomic_DNA"/>
</dbReference>
<dbReference type="Gene3D" id="3.30.200.20">
    <property type="entry name" value="Phosphorylase Kinase, domain 1"/>
    <property type="match status" value="1"/>
</dbReference>
<dbReference type="GO" id="GO:0005524">
    <property type="term" value="F:ATP binding"/>
    <property type="evidence" value="ECO:0007669"/>
    <property type="project" value="UniProtKB-UniRule"/>
</dbReference>
<evidence type="ECO:0000256" key="6">
    <source>
        <dbReference type="RuleBase" id="RU000304"/>
    </source>
</evidence>
<evidence type="ECO:0000256" key="7">
    <source>
        <dbReference type="SAM" id="Phobius"/>
    </source>
</evidence>
<reference evidence="9 10" key="1">
    <citation type="journal article" date="2019" name="Nat. Plants">
        <title>Genome sequencing of Musa balbisiana reveals subgenome evolution and function divergence in polyploid bananas.</title>
        <authorList>
            <person name="Yao X."/>
        </authorList>
    </citation>
    <scope>NUCLEOTIDE SEQUENCE [LARGE SCALE GENOMIC DNA]</scope>
    <source>
        <strain evidence="10">cv. DH-PKW</strain>
        <tissue evidence="9">Leaves</tissue>
    </source>
</reference>
<sequence length="307" mass="34095">MTGSTALALYITISCLAFVISKIVVSCLLYRRWTRKHKIIQDTLSGGRLVIFRSPTIQSLSSKIFVKKLMELSSKDIIGSGGSGTVYRLAIDDTTAFAVKRLNKGTTDRDHGFERELDAMGDIKHRNIASLNGYYIASQFNFLIYELMPNGSLDALLHGNLSKVKPLDWPTRCKIAVGAARGISYLHHDCIPHIIHRDIKSSNILLDHNMEARVSDFGLATLMKPDQSHVSTVVAGTFGYLAPGNVKCIVEEKREEHAVDTALSCFPVEDVREVFHIAEKCLELDPSERPTMAAVHKMLEQVNSSHT</sequence>
<evidence type="ECO:0000259" key="8">
    <source>
        <dbReference type="PROSITE" id="PS50011"/>
    </source>
</evidence>
<keyword evidence="7" id="KW-0812">Transmembrane</keyword>
<dbReference type="InterPro" id="IPR011009">
    <property type="entry name" value="Kinase-like_dom_sf"/>
</dbReference>
<evidence type="ECO:0000256" key="5">
    <source>
        <dbReference type="PROSITE-ProRule" id="PRU10141"/>
    </source>
</evidence>
<comment type="caution">
    <text evidence="9">The sequence shown here is derived from an EMBL/GenBank/DDBJ whole genome shotgun (WGS) entry which is preliminary data.</text>
</comment>
<dbReference type="PANTHER" id="PTHR47989:SF65">
    <property type="entry name" value="PROTEIN KINASE DOMAIN-CONTAINING PROTEIN"/>
    <property type="match status" value="1"/>
</dbReference>
<gene>
    <name evidence="9" type="ORF">C4D60_Mb05t18480</name>
</gene>
<feature type="domain" description="Protein kinase" evidence="8">
    <location>
        <begin position="72"/>
        <end position="307"/>
    </location>
</feature>
<dbReference type="PROSITE" id="PS50011">
    <property type="entry name" value="PROTEIN_KINASE_DOM"/>
    <property type="match status" value="1"/>
</dbReference>
<keyword evidence="3" id="KW-0418">Kinase</keyword>
<organism evidence="9 10">
    <name type="scientific">Musa balbisiana</name>
    <name type="common">Banana</name>
    <dbReference type="NCBI Taxonomy" id="52838"/>
    <lineage>
        <taxon>Eukaryota</taxon>
        <taxon>Viridiplantae</taxon>
        <taxon>Streptophyta</taxon>
        <taxon>Embryophyta</taxon>
        <taxon>Tracheophyta</taxon>
        <taxon>Spermatophyta</taxon>
        <taxon>Magnoliopsida</taxon>
        <taxon>Liliopsida</taxon>
        <taxon>Zingiberales</taxon>
        <taxon>Musaceae</taxon>
        <taxon>Musa</taxon>
    </lineage>
</organism>
<evidence type="ECO:0000256" key="3">
    <source>
        <dbReference type="ARBA" id="ARBA00022777"/>
    </source>
</evidence>
<dbReference type="PROSITE" id="PS00108">
    <property type="entry name" value="PROTEIN_KINASE_ST"/>
    <property type="match status" value="1"/>
</dbReference>
<keyword evidence="6" id="KW-0723">Serine/threonine-protein kinase</keyword>
<dbReference type="PANTHER" id="PTHR47989">
    <property type="entry name" value="OS01G0750732 PROTEIN"/>
    <property type="match status" value="1"/>
</dbReference>
<comment type="similarity">
    <text evidence="6">Belongs to the protein kinase superfamily.</text>
</comment>
<dbReference type="Proteomes" id="UP000317650">
    <property type="component" value="Chromosome 5"/>
</dbReference>
<dbReference type="FunFam" id="1.10.510.10:FF:001424">
    <property type="entry name" value="Protein kinase superfamily protein"/>
    <property type="match status" value="1"/>
</dbReference>
<evidence type="ECO:0000313" key="10">
    <source>
        <dbReference type="Proteomes" id="UP000317650"/>
    </source>
</evidence>
<accession>A0A4S8JX32</accession>
<dbReference type="PROSITE" id="PS00107">
    <property type="entry name" value="PROTEIN_KINASE_ATP"/>
    <property type="match status" value="1"/>
</dbReference>
<dbReference type="InterPro" id="IPR017441">
    <property type="entry name" value="Protein_kinase_ATP_BS"/>
</dbReference>
<evidence type="ECO:0000313" key="9">
    <source>
        <dbReference type="EMBL" id="THU66843.1"/>
    </source>
</evidence>
<evidence type="ECO:0000256" key="4">
    <source>
        <dbReference type="ARBA" id="ARBA00022840"/>
    </source>
</evidence>
<dbReference type="InterPro" id="IPR000719">
    <property type="entry name" value="Prot_kinase_dom"/>
</dbReference>
<feature type="transmembrane region" description="Helical" evidence="7">
    <location>
        <begin position="6"/>
        <end position="30"/>
    </location>
</feature>
<keyword evidence="1" id="KW-0808">Transferase</keyword>
<keyword evidence="7" id="KW-0472">Membrane</keyword>
<dbReference type="FunFam" id="3.30.200.20:FF:000434">
    <property type="entry name" value="Receptor-like serine/threonine-protein kinase"/>
    <property type="match status" value="1"/>
</dbReference>
<keyword evidence="10" id="KW-1185">Reference proteome</keyword>
<dbReference type="SUPFAM" id="SSF56112">
    <property type="entry name" value="Protein kinase-like (PK-like)"/>
    <property type="match status" value="1"/>
</dbReference>
<dbReference type="Gene3D" id="1.10.510.10">
    <property type="entry name" value="Transferase(Phosphotransferase) domain 1"/>
    <property type="match status" value="2"/>
</dbReference>
<dbReference type="STRING" id="52838.A0A4S8JX32"/>
<keyword evidence="4 5" id="KW-0067">ATP-binding</keyword>
<keyword evidence="2 5" id="KW-0547">Nucleotide-binding</keyword>